<name>A0ABN6WU59_9BACT</name>
<keyword evidence="2" id="KW-1185">Reference proteome</keyword>
<evidence type="ECO:0000313" key="2">
    <source>
        <dbReference type="Proteomes" id="UP001321445"/>
    </source>
</evidence>
<evidence type="ECO:0008006" key="3">
    <source>
        <dbReference type="Google" id="ProtNLM"/>
    </source>
</evidence>
<gene>
    <name evidence="1" type="ORF">HCR_07150</name>
</gene>
<proteinExistence type="predicted"/>
<accession>A0ABN6WU59</accession>
<sequence>MSGYLDNESLILYHKKSGRVYGFESESAALLLQIDELLKENSVDEIYSKIPTVPKAILTSFSKFLLCNEELGKEVYEPPLNIGIYKDDEKKREKFSTVPLTFFIEFPKESLKRKIYPLVEHLSRHSRTDKAINIDFIKMSEGNYWQILFNGERIAAPVREESLPLLLQENMIIAYYQSKPYLMAMHAGAVKYGRHSLVFPALSGSGKTTLTAALVSEGFDLYSDEIALLGYDGKLKPIPFCMNIKEGSWSVLNERFPKLEKQQAFLRFDGQKVKFLPPENLAKENDTVSMVIFPKYEKNSECKLERLSSCETLKRIKDAGYQLEKPLSEENFESILSHLLSRPAYSLSYGSLEEAVGRIKDLCSG</sequence>
<evidence type="ECO:0000313" key="1">
    <source>
        <dbReference type="EMBL" id="BDY12403.1"/>
    </source>
</evidence>
<reference evidence="1 2" key="1">
    <citation type="submission" date="2023-03" db="EMBL/GenBank/DDBJ databases">
        <title>Description of Hydrogenimonas sp. ISO32.</title>
        <authorList>
            <person name="Mino S."/>
            <person name="Fukazawa S."/>
            <person name="Sawabe T."/>
        </authorList>
    </citation>
    <scope>NUCLEOTIDE SEQUENCE [LARGE SCALE GENOMIC DNA]</scope>
    <source>
        <strain evidence="1 2">ISO32</strain>
    </source>
</reference>
<dbReference type="InterPro" id="IPR027417">
    <property type="entry name" value="P-loop_NTPase"/>
</dbReference>
<dbReference type="RefSeq" id="WP_286337600.1">
    <property type="nucleotide sequence ID" value="NZ_AP027370.1"/>
</dbReference>
<dbReference type="EMBL" id="AP027370">
    <property type="protein sequence ID" value="BDY12403.1"/>
    <property type="molecule type" value="Genomic_DNA"/>
</dbReference>
<protein>
    <recommendedName>
        <fullName evidence="3">HPr kinase</fullName>
    </recommendedName>
</protein>
<organism evidence="1 2">
    <name type="scientific">Hydrogenimonas cancrithermarum</name>
    <dbReference type="NCBI Taxonomy" id="2993563"/>
    <lineage>
        <taxon>Bacteria</taxon>
        <taxon>Pseudomonadati</taxon>
        <taxon>Campylobacterota</taxon>
        <taxon>Epsilonproteobacteria</taxon>
        <taxon>Campylobacterales</taxon>
        <taxon>Hydrogenimonadaceae</taxon>
        <taxon>Hydrogenimonas</taxon>
    </lineage>
</organism>
<dbReference type="Gene3D" id="3.40.50.300">
    <property type="entry name" value="P-loop containing nucleotide triphosphate hydrolases"/>
    <property type="match status" value="1"/>
</dbReference>
<dbReference type="Proteomes" id="UP001321445">
    <property type="component" value="Chromosome"/>
</dbReference>
<dbReference type="SUPFAM" id="SSF53795">
    <property type="entry name" value="PEP carboxykinase-like"/>
    <property type="match status" value="1"/>
</dbReference>